<name>A0A0E9TBU4_ANGAN</name>
<evidence type="ECO:0000313" key="1">
    <source>
        <dbReference type="EMBL" id="JAH51076.1"/>
    </source>
</evidence>
<proteinExistence type="predicted"/>
<dbReference type="EMBL" id="GBXM01057501">
    <property type="protein sequence ID" value="JAH51076.1"/>
    <property type="molecule type" value="Transcribed_RNA"/>
</dbReference>
<reference evidence="1" key="1">
    <citation type="submission" date="2014-11" db="EMBL/GenBank/DDBJ databases">
        <authorList>
            <person name="Amaro Gonzalez C."/>
        </authorList>
    </citation>
    <scope>NUCLEOTIDE SEQUENCE</scope>
</reference>
<reference evidence="1" key="2">
    <citation type="journal article" date="2015" name="Fish Shellfish Immunol.">
        <title>Early steps in the European eel (Anguilla anguilla)-Vibrio vulnificus interaction in the gills: Role of the RtxA13 toxin.</title>
        <authorList>
            <person name="Callol A."/>
            <person name="Pajuelo D."/>
            <person name="Ebbesson L."/>
            <person name="Teles M."/>
            <person name="MacKenzie S."/>
            <person name="Amaro C."/>
        </authorList>
    </citation>
    <scope>NUCLEOTIDE SEQUENCE</scope>
</reference>
<organism evidence="1">
    <name type="scientific">Anguilla anguilla</name>
    <name type="common">European freshwater eel</name>
    <name type="synonym">Muraena anguilla</name>
    <dbReference type="NCBI Taxonomy" id="7936"/>
    <lineage>
        <taxon>Eukaryota</taxon>
        <taxon>Metazoa</taxon>
        <taxon>Chordata</taxon>
        <taxon>Craniata</taxon>
        <taxon>Vertebrata</taxon>
        <taxon>Euteleostomi</taxon>
        <taxon>Actinopterygii</taxon>
        <taxon>Neopterygii</taxon>
        <taxon>Teleostei</taxon>
        <taxon>Anguilliformes</taxon>
        <taxon>Anguillidae</taxon>
        <taxon>Anguilla</taxon>
    </lineage>
</organism>
<sequence length="29" mass="3385">MCVVLLDYRCYWNGINLMLSPLSDSSIMF</sequence>
<dbReference type="AlphaFoldDB" id="A0A0E9TBU4"/>
<accession>A0A0E9TBU4</accession>
<protein>
    <submittedName>
        <fullName evidence="1">Uncharacterized protein</fullName>
    </submittedName>
</protein>